<evidence type="ECO:0000256" key="1">
    <source>
        <dbReference type="SAM" id="MobiDB-lite"/>
    </source>
</evidence>
<reference evidence="2" key="1">
    <citation type="journal article" date="2020" name="Nature">
        <title>Giant virus diversity and host interactions through global metagenomics.</title>
        <authorList>
            <person name="Schulz F."/>
            <person name="Roux S."/>
            <person name="Paez-Espino D."/>
            <person name="Jungbluth S."/>
            <person name="Walsh D.A."/>
            <person name="Denef V.J."/>
            <person name="McMahon K.D."/>
            <person name="Konstantinidis K.T."/>
            <person name="Eloe-Fadrosh E.A."/>
            <person name="Kyrpides N.C."/>
            <person name="Woyke T."/>
        </authorList>
    </citation>
    <scope>NUCLEOTIDE SEQUENCE</scope>
    <source>
        <strain evidence="2">GVMAG-M-3300014204-73</strain>
    </source>
</reference>
<feature type="compositionally biased region" description="Polar residues" evidence="1">
    <location>
        <begin position="54"/>
        <end position="68"/>
    </location>
</feature>
<accession>A0A6C0BKP7</accession>
<name>A0A6C0BKP7_9ZZZZ</name>
<proteinExistence type="predicted"/>
<dbReference type="EMBL" id="MN739177">
    <property type="protein sequence ID" value="QHS92254.1"/>
    <property type="molecule type" value="Genomic_DNA"/>
</dbReference>
<protein>
    <submittedName>
        <fullName evidence="2">Uncharacterized protein</fullName>
    </submittedName>
</protein>
<organism evidence="2">
    <name type="scientific">viral metagenome</name>
    <dbReference type="NCBI Taxonomy" id="1070528"/>
    <lineage>
        <taxon>unclassified sequences</taxon>
        <taxon>metagenomes</taxon>
        <taxon>organismal metagenomes</taxon>
    </lineage>
</organism>
<evidence type="ECO:0000313" key="2">
    <source>
        <dbReference type="EMBL" id="QHS92254.1"/>
    </source>
</evidence>
<sequence>MDSFDSGTSVSTDTDTDVYFSDDNLDYKINHIESNENCEKSCYSDSDIMWNQNDIASSQSDISENSFEGSDDSTGSSTDVENLNKEMKDVTIQEAMQIKFKIE</sequence>
<feature type="region of interest" description="Disordered" evidence="1">
    <location>
        <begin position="54"/>
        <end position="86"/>
    </location>
</feature>
<dbReference type="AlphaFoldDB" id="A0A6C0BKP7"/>